<protein>
    <submittedName>
        <fullName evidence="2">Uncharacterized protein</fullName>
    </submittedName>
</protein>
<evidence type="ECO:0000256" key="1">
    <source>
        <dbReference type="SAM" id="SignalP"/>
    </source>
</evidence>
<evidence type="ECO:0000313" key="2">
    <source>
        <dbReference type="EMBL" id="OGL53459.1"/>
    </source>
</evidence>
<organism evidence="2 3">
    <name type="scientific">Candidatus Schekmanbacteria bacterium RIFCSPLOWO2_12_FULL_38_15</name>
    <dbReference type="NCBI Taxonomy" id="1817883"/>
    <lineage>
        <taxon>Bacteria</taxon>
        <taxon>Candidatus Schekmaniibacteriota</taxon>
    </lineage>
</organism>
<dbReference type="AlphaFoldDB" id="A0A1F7SI52"/>
<accession>A0A1F7SI52</accession>
<dbReference type="Proteomes" id="UP000178082">
    <property type="component" value="Unassembled WGS sequence"/>
</dbReference>
<proteinExistence type="predicted"/>
<dbReference type="STRING" id="1817883.A3G31_08150"/>
<sequence>MLKLKYLCFYCILTSFLSITSCTHYQPLLPAAEMQRFTDDEFKNYFLKRLDDVIFVQVFSARYPVLKKVSDGSTARDLRIGTVPGIIGKHTPLFNQYKQEYELLKEELVKRSRDKNLFLLEETMNKAEGLLKEHLDSIYSQIDSVIGSEFNMQYNSQGIIDVKRLYEISRHQGESMGNLVDMLFERRYE</sequence>
<keyword evidence="1" id="KW-0732">Signal</keyword>
<dbReference type="EMBL" id="MGDI01000025">
    <property type="protein sequence ID" value="OGL53459.1"/>
    <property type="molecule type" value="Genomic_DNA"/>
</dbReference>
<gene>
    <name evidence="2" type="ORF">A3G31_08150</name>
</gene>
<evidence type="ECO:0000313" key="3">
    <source>
        <dbReference type="Proteomes" id="UP000178082"/>
    </source>
</evidence>
<comment type="caution">
    <text evidence="2">The sequence shown here is derived from an EMBL/GenBank/DDBJ whole genome shotgun (WGS) entry which is preliminary data.</text>
</comment>
<feature type="chain" id="PRO_5009532385" evidence="1">
    <location>
        <begin position="26"/>
        <end position="189"/>
    </location>
</feature>
<feature type="signal peptide" evidence="1">
    <location>
        <begin position="1"/>
        <end position="25"/>
    </location>
</feature>
<dbReference type="PROSITE" id="PS51257">
    <property type="entry name" value="PROKAR_LIPOPROTEIN"/>
    <property type="match status" value="1"/>
</dbReference>
<name>A0A1F7SI52_9BACT</name>
<reference evidence="2 3" key="1">
    <citation type="journal article" date="2016" name="Nat. Commun.">
        <title>Thousands of microbial genomes shed light on interconnected biogeochemical processes in an aquifer system.</title>
        <authorList>
            <person name="Anantharaman K."/>
            <person name="Brown C.T."/>
            <person name="Hug L.A."/>
            <person name="Sharon I."/>
            <person name="Castelle C.J."/>
            <person name="Probst A.J."/>
            <person name="Thomas B.C."/>
            <person name="Singh A."/>
            <person name="Wilkins M.J."/>
            <person name="Karaoz U."/>
            <person name="Brodie E.L."/>
            <person name="Williams K.H."/>
            <person name="Hubbard S.S."/>
            <person name="Banfield J.F."/>
        </authorList>
    </citation>
    <scope>NUCLEOTIDE SEQUENCE [LARGE SCALE GENOMIC DNA]</scope>
</reference>